<organism evidence="1 2">
    <name type="scientific">Microbacterium kribbense</name>
    <dbReference type="NCBI Taxonomy" id="433645"/>
    <lineage>
        <taxon>Bacteria</taxon>
        <taxon>Bacillati</taxon>
        <taxon>Actinomycetota</taxon>
        <taxon>Actinomycetes</taxon>
        <taxon>Micrococcales</taxon>
        <taxon>Microbacteriaceae</taxon>
        <taxon>Microbacterium</taxon>
    </lineage>
</organism>
<comment type="caution">
    <text evidence="1">The sequence shown here is derived from an EMBL/GenBank/DDBJ whole genome shotgun (WGS) entry which is preliminary data.</text>
</comment>
<keyword evidence="2" id="KW-1185">Reference proteome</keyword>
<evidence type="ECO:0000313" key="2">
    <source>
        <dbReference type="Proteomes" id="UP001500540"/>
    </source>
</evidence>
<dbReference type="Gene3D" id="3.40.50.2000">
    <property type="entry name" value="Glycogen Phosphorylase B"/>
    <property type="match status" value="1"/>
</dbReference>
<evidence type="ECO:0000313" key="1">
    <source>
        <dbReference type="EMBL" id="GAA3750907.1"/>
    </source>
</evidence>
<dbReference type="RefSeq" id="WP_344779285.1">
    <property type="nucleotide sequence ID" value="NZ_BAABAF010000001.1"/>
</dbReference>
<accession>A0ABP7G0X3</accession>
<dbReference type="Proteomes" id="UP001500540">
    <property type="component" value="Unassembled WGS sequence"/>
</dbReference>
<dbReference type="PANTHER" id="PTHR12526">
    <property type="entry name" value="GLYCOSYLTRANSFERASE"/>
    <property type="match status" value="1"/>
</dbReference>
<reference evidence="2" key="1">
    <citation type="journal article" date="2019" name="Int. J. Syst. Evol. Microbiol.">
        <title>The Global Catalogue of Microorganisms (GCM) 10K type strain sequencing project: providing services to taxonomists for standard genome sequencing and annotation.</title>
        <authorList>
            <consortium name="The Broad Institute Genomics Platform"/>
            <consortium name="The Broad Institute Genome Sequencing Center for Infectious Disease"/>
            <person name="Wu L."/>
            <person name="Ma J."/>
        </authorList>
    </citation>
    <scope>NUCLEOTIDE SEQUENCE [LARGE SCALE GENOMIC DNA]</scope>
    <source>
        <strain evidence="2">JCM 16950</strain>
    </source>
</reference>
<dbReference type="SUPFAM" id="SSF53756">
    <property type="entry name" value="UDP-Glycosyltransferase/glycogen phosphorylase"/>
    <property type="match status" value="1"/>
</dbReference>
<dbReference type="EMBL" id="BAABAF010000001">
    <property type="protein sequence ID" value="GAA3750907.1"/>
    <property type="molecule type" value="Genomic_DNA"/>
</dbReference>
<gene>
    <name evidence="1" type="ORF">GCM10022240_00190</name>
</gene>
<proteinExistence type="predicted"/>
<sequence length="376" mass="41472">MVFSLEPWDGVWRRNQYLVDGLLRADDSLRVLFIEPGRDVVNDALNGRRPRTGAGLRTVPGYDARLTLFQPTKWMPRVAGPFADGMLRAGVRRAMRRTGVRQPVLWINDPNWASLVEPSGAPALYDMTDDWIAAERPHREHDRLVANERRLLERCAAVVVCSSALLQSRRGARPDAVLVPNAVDVARYRTPADRPADASRRRYAVYVGTLHEDRLDVDLVVDCGRRLAQFGAEVLLVGPDALTAANSRRLRTAPGVSLLGAREYLAVPAYLQHAHTLIVPHVVTAFTDSLDPIKLYEYLAVGRPIVSTPVAGFRDFDGRGGVEIVAAPAFADRLADAMARPVTDMAPTEVPDWSVRVGQMAAVIDAMSHIAQSHSR</sequence>
<protein>
    <recommendedName>
        <fullName evidence="3">Glycosyltransferase involved in cell wall biosynthesis</fullName>
    </recommendedName>
</protein>
<evidence type="ECO:0008006" key="3">
    <source>
        <dbReference type="Google" id="ProtNLM"/>
    </source>
</evidence>
<dbReference type="Pfam" id="PF13692">
    <property type="entry name" value="Glyco_trans_1_4"/>
    <property type="match status" value="1"/>
</dbReference>
<name>A0ABP7G0X3_9MICO</name>